<dbReference type="Gene3D" id="1.10.10.60">
    <property type="entry name" value="Homeodomain-like"/>
    <property type="match status" value="1"/>
</dbReference>
<accession>A0A1J4KZ71</accession>
<dbReference type="Gene3D" id="3.30.420.10">
    <property type="entry name" value="Ribonuclease H-like superfamily/Ribonuclease H"/>
    <property type="match status" value="1"/>
</dbReference>
<evidence type="ECO:0000259" key="1">
    <source>
        <dbReference type="Pfam" id="PF13358"/>
    </source>
</evidence>
<dbReference type="GeneID" id="94848791"/>
<evidence type="ECO:0000313" key="2">
    <source>
        <dbReference type="EMBL" id="OHT16160.1"/>
    </source>
</evidence>
<gene>
    <name evidence="2" type="ORF">TRFO_42012</name>
</gene>
<organism evidence="2 3">
    <name type="scientific">Tritrichomonas foetus</name>
    <dbReference type="NCBI Taxonomy" id="1144522"/>
    <lineage>
        <taxon>Eukaryota</taxon>
        <taxon>Metamonada</taxon>
        <taxon>Parabasalia</taxon>
        <taxon>Tritrichomonadida</taxon>
        <taxon>Tritrichomonadidae</taxon>
        <taxon>Tritrichomonas</taxon>
    </lineage>
</organism>
<evidence type="ECO:0000313" key="3">
    <source>
        <dbReference type="Proteomes" id="UP000179807"/>
    </source>
</evidence>
<dbReference type="EMBL" id="MLAK01000141">
    <property type="protein sequence ID" value="OHT16160.1"/>
    <property type="molecule type" value="Genomic_DNA"/>
</dbReference>
<dbReference type="InterPro" id="IPR038717">
    <property type="entry name" value="Tc1-like_DDE_dom"/>
</dbReference>
<dbReference type="VEuPathDB" id="TrichDB:TRFO_42012"/>
<dbReference type="Proteomes" id="UP000179807">
    <property type="component" value="Unassembled WGS sequence"/>
</dbReference>
<protein>
    <recommendedName>
        <fullName evidence="1">Tc1-like transposase DDE domain-containing protein</fullName>
    </recommendedName>
</protein>
<feature type="domain" description="Tc1-like transposase DDE" evidence="1">
    <location>
        <begin position="34"/>
        <end position="109"/>
    </location>
</feature>
<dbReference type="GO" id="GO:0003676">
    <property type="term" value="F:nucleic acid binding"/>
    <property type="evidence" value="ECO:0007669"/>
    <property type="project" value="InterPro"/>
</dbReference>
<dbReference type="Pfam" id="PF13358">
    <property type="entry name" value="DDE_3"/>
    <property type="match status" value="1"/>
</dbReference>
<sequence>MEQLANCSDFKSELIQCSNGVDSEEYVQIIEKSKFISICNNKYGKYKYYFMQDVAPCHTSSSTMQYFIRKTKIIPDWPPKSPDLNPIEMIWSIIKRKIKSTEIKNKISLINCIQLAWNEISMNLINDLVGDFNRRIELTLAVNGASISLMLSSHTKKPKRIPELTVAPITEDEDAIIISHVDKIWRKWKTIATLLGRNSANLIKNRYFFLVEQKRNIHYD</sequence>
<dbReference type="InterPro" id="IPR036397">
    <property type="entry name" value="RNaseH_sf"/>
</dbReference>
<reference evidence="2" key="1">
    <citation type="submission" date="2016-10" db="EMBL/GenBank/DDBJ databases">
        <authorList>
            <person name="Benchimol M."/>
            <person name="Almeida L.G."/>
            <person name="Vasconcelos A.T."/>
            <person name="Perreira-Neves A."/>
            <person name="Rosa I.A."/>
            <person name="Tasca T."/>
            <person name="Bogo M.R."/>
            <person name="de Souza W."/>
        </authorList>
    </citation>
    <scope>NUCLEOTIDE SEQUENCE [LARGE SCALE GENOMIC DNA]</scope>
    <source>
        <strain evidence="2">K</strain>
    </source>
</reference>
<proteinExistence type="predicted"/>
<dbReference type="RefSeq" id="XP_068369296.1">
    <property type="nucleotide sequence ID" value="XM_068514087.1"/>
</dbReference>
<comment type="caution">
    <text evidence="2">The sequence shown here is derived from an EMBL/GenBank/DDBJ whole genome shotgun (WGS) entry which is preliminary data.</text>
</comment>
<keyword evidence="3" id="KW-1185">Reference proteome</keyword>
<dbReference type="SUPFAM" id="SSF46689">
    <property type="entry name" value="Homeodomain-like"/>
    <property type="match status" value="1"/>
</dbReference>
<dbReference type="AlphaFoldDB" id="A0A1J4KZ71"/>
<dbReference type="OrthoDB" id="10006939at2759"/>
<dbReference type="InterPro" id="IPR009057">
    <property type="entry name" value="Homeodomain-like_sf"/>
</dbReference>
<name>A0A1J4KZ71_9EUKA</name>